<reference evidence="1 2" key="1">
    <citation type="submission" date="2022-11" db="EMBL/GenBank/DDBJ databases">
        <title>Viruses from the air-sea interface of a natural surface slick.</title>
        <authorList>
            <person name="Rahlff J."/>
            <person name="Holmfeldt K."/>
        </authorList>
    </citation>
    <scope>NUCLEOTIDE SEQUENCE [LARGE SCALE GENOMIC DNA]</scope>
    <source>
        <strain evidence="1 2">SMS4</strain>
    </source>
</reference>
<protein>
    <submittedName>
        <fullName evidence="1">DUF432 domain-containing protein</fullName>
    </submittedName>
</protein>
<evidence type="ECO:0000313" key="2">
    <source>
        <dbReference type="Proteomes" id="UP001231109"/>
    </source>
</evidence>
<dbReference type="Pfam" id="PF04254">
    <property type="entry name" value="DUF432"/>
    <property type="match status" value="1"/>
</dbReference>
<keyword evidence="2" id="KW-1185">Reference proteome</keyword>
<dbReference type="RefSeq" id="WP_027672237.1">
    <property type="nucleotide sequence ID" value="NZ_JAPJDY010000004.1"/>
</dbReference>
<accession>A0ABT9HV28</accession>
<dbReference type="InterPro" id="IPR007366">
    <property type="entry name" value="DUF432"/>
</dbReference>
<sequence length="264" mass="30198">MQSDTIKQPWWHPLELDLNDCWHHRLGSLNIYLQRQAQQWLMAHEYTTELPKDSQFHSPVKMIPSHLSCQRFLFKQSPAACQLIPRLMDRPVVVKTLQPVILPPNEQGTFYISSPVSVQLKLLPDLLLHTIPVQRLSDTWFGPSTQVGELCYADKTHARHARTELPQRPHRAITPVTIYNSSSQLLTIDKISIPVPYLALYAMPDGNLWTDPVTLRHEGIQALAHFDTGKLNAIDAAQAELLSAPLVKPERHNLFRAFTDMFHD</sequence>
<gene>
    <name evidence="1" type="ORF">ORJ04_03340</name>
</gene>
<proteinExistence type="predicted"/>
<comment type="caution">
    <text evidence="1">The sequence shown here is derived from an EMBL/GenBank/DDBJ whole genome shotgun (WGS) entry which is preliminary data.</text>
</comment>
<organism evidence="1 2">
    <name type="scientific">Rheinheimera baltica</name>
    <dbReference type="NCBI Taxonomy" id="67576"/>
    <lineage>
        <taxon>Bacteria</taxon>
        <taxon>Pseudomonadati</taxon>
        <taxon>Pseudomonadota</taxon>
        <taxon>Gammaproteobacteria</taxon>
        <taxon>Chromatiales</taxon>
        <taxon>Chromatiaceae</taxon>
        <taxon>Rheinheimera</taxon>
    </lineage>
</organism>
<dbReference type="Proteomes" id="UP001231109">
    <property type="component" value="Unassembled WGS sequence"/>
</dbReference>
<evidence type="ECO:0000313" key="1">
    <source>
        <dbReference type="EMBL" id="MDP5134980.1"/>
    </source>
</evidence>
<dbReference type="EMBL" id="JAPJDZ010000005">
    <property type="protein sequence ID" value="MDP5134980.1"/>
    <property type="molecule type" value="Genomic_DNA"/>
</dbReference>
<name>A0ABT9HV28_9GAMM</name>